<dbReference type="InterPro" id="IPR050792">
    <property type="entry name" value="ADP-ribosylglycohydrolase"/>
</dbReference>
<dbReference type="Gene3D" id="1.10.4080.10">
    <property type="entry name" value="ADP-ribosylation/Crystallin J1"/>
    <property type="match status" value="1"/>
</dbReference>
<keyword evidence="3" id="KW-1185">Reference proteome</keyword>
<gene>
    <name evidence="2" type="ORF">ACED24_14590</name>
</gene>
<dbReference type="InterPro" id="IPR036705">
    <property type="entry name" value="Ribosyl_crysJ1_sf"/>
</dbReference>
<dbReference type="PANTHER" id="PTHR16222:SF17">
    <property type="entry name" value="SELENOPROTEIN J"/>
    <property type="match status" value="1"/>
</dbReference>
<reference evidence="2 3" key="1">
    <citation type="submission" date="2024-06" db="EMBL/GenBank/DDBJ databases">
        <authorList>
            <person name="Steensen K."/>
            <person name="Seneca J."/>
            <person name="Bartlau N."/>
            <person name="Yu A.X."/>
            <person name="Polz M.F."/>
        </authorList>
    </citation>
    <scope>NUCLEOTIDE SEQUENCE [LARGE SCALE GENOMIC DNA]</scope>
    <source>
        <strain evidence="2 3">5S240</strain>
    </source>
</reference>
<accession>A0ABV4LIX8</accession>
<evidence type="ECO:0000313" key="3">
    <source>
        <dbReference type="Proteomes" id="UP001569177"/>
    </source>
</evidence>
<evidence type="ECO:0000313" key="2">
    <source>
        <dbReference type="EMBL" id="MEZ8091286.1"/>
    </source>
</evidence>
<organism evidence="2 3">
    <name type="scientific">Vibrio kanaloae</name>
    <dbReference type="NCBI Taxonomy" id="170673"/>
    <lineage>
        <taxon>Bacteria</taxon>
        <taxon>Pseudomonadati</taxon>
        <taxon>Pseudomonadota</taxon>
        <taxon>Gammaproteobacteria</taxon>
        <taxon>Vibrionales</taxon>
        <taxon>Vibrionaceae</taxon>
        <taxon>Vibrio</taxon>
    </lineage>
</organism>
<keyword evidence="1" id="KW-0812">Transmembrane</keyword>
<dbReference type="RefSeq" id="WP_017058143.1">
    <property type="nucleotide sequence ID" value="NZ_JAKEUJ010000037.1"/>
</dbReference>
<evidence type="ECO:0000256" key="1">
    <source>
        <dbReference type="SAM" id="Phobius"/>
    </source>
</evidence>
<dbReference type="EMBL" id="JBGOOJ010000013">
    <property type="protein sequence ID" value="MEZ8091286.1"/>
    <property type="molecule type" value="Genomic_DNA"/>
</dbReference>
<comment type="caution">
    <text evidence="2">The sequence shown here is derived from an EMBL/GenBank/DDBJ whole genome shotgun (WGS) entry which is preliminary data.</text>
</comment>
<dbReference type="PANTHER" id="PTHR16222">
    <property type="entry name" value="ADP-RIBOSYLGLYCOHYDROLASE"/>
    <property type="match status" value="1"/>
</dbReference>
<dbReference type="SUPFAM" id="SSF101478">
    <property type="entry name" value="ADP-ribosylglycohydrolase"/>
    <property type="match status" value="1"/>
</dbReference>
<dbReference type="Proteomes" id="UP001569177">
    <property type="component" value="Unassembled WGS sequence"/>
</dbReference>
<dbReference type="Pfam" id="PF03747">
    <property type="entry name" value="ADP_ribosyl_GH"/>
    <property type="match status" value="1"/>
</dbReference>
<keyword evidence="1" id="KW-0472">Membrane</keyword>
<protein>
    <submittedName>
        <fullName evidence="2">ADP-ribosylglycohydrolase family protein</fullName>
    </submittedName>
</protein>
<keyword evidence="1" id="KW-1133">Transmembrane helix</keyword>
<name>A0ABV4LIX8_9VIBR</name>
<feature type="transmembrane region" description="Helical" evidence="1">
    <location>
        <begin position="7"/>
        <end position="29"/>
    </location>
</feature>
<dbReference type="InterPro" id="IPR005502">
    <property type="entry name" value="Ribosyl_crysJ1"/>
</dbReference>
<sequence>MDNHKERAFYAVVGALVGDAASMGLHWLYDQERILHVAGFEPEFRSPNQFDYQDKGYFAHQGKTAGEQSQYGAQLLAMVDSLVDNQQYDEASYIKHFRFWFDFGGSWRGYIDKATRMSLLNIHQLELANAPITACGADDTQLPAVSKIIPLVACTYTSHTLPAMVESAVRVTNNNDKAVEWAQAITLLIQAAIQGNSPLQSVEMVRQTCSKFIHDQIDEALAEPELSITDAAKKFGLHCELSAAFPLLIRIIAGAQSYQQGIRDNILCGGDSCGRAIVIGAVLAACFYEEHDEIPTEWLKQVKLNGGVLSLPIELFPQ</sequence>
<proteinExistence type="predicted"/>